<evidence type="ECO:0000313" key="1">
    <source>
        <dbReference type="EMBL" id="QIO10168.1"/>
    </source>
</evidence>
<dbReference type="Proteomes" id="UP000501939">
    <property type="component" value="Chromosome"/>
</dbReference>
<dbReference type="Pfam" id="PF05159">
    <property type="entry name" value="Capsule_synth"/>
    <property type="match status" value="3"/>
</dbReference>
<protein>
    <submittedName>
        <fullName evidence="1">Capsular polysaccharide biosynthesis protein</fullName>
    </submittedName>
</protein>
<evidence type="ECO:0000313" key="2">
    <source>
        <dbReference type="Proteomes" id="UP000501939"/>
    </source>
</evidence>
<dbReference type="InterPro" id="IPR007833">
    <property type="entry name" value="Capsule_polysaccharide_synth"/>
</dbReference>
<sequence>MNYFGSRPIKKLVKQFDLTHSIQHDVAFGWGRKASFYKAQQYALKQQVPCVCLEDGFIRSLGLGKHGYPPLSIVFDRSGIYFDCTHSSDLENLILQSENETLNRRAASAIQSIINHKITKYNQRFNPIPDSDLFERSKGEHILLVDQTLGDQSIRFSGANADTFKTMLAHAHHDHPQATIWIKTHPDVIAGKAQGHFSSADFQHPYVKVMTIQVNPLELLQHFSEVYVVSSHMGFEALLLGKKVHCFGMPWYAGWGITEDRYAPQHLVQQRRTVQRSLMHLFACAYFQYSRYISPVTHKVCELDDILKILITNIQFQQSLPTQLVAYKFSPWKKKFISDYLAFPNTELSFKKYAKPKKDTHVLAWGKQAYQLKQAGYKKVITVEDGFIRSVGLGANLIRPCSLVFDDMGIYYDATCPSRIENLLNHIQLLTVDQEKRIDRILSELKRLEISKYNVGEDQLLERPVNNKKVILVVGQVEDDMSIQLGGVDIKTNLQLLKQVRSDHPDAYIIYKPHPDVETGLRVGKIDNKMMLLYANQIERTVSIQRLFNIVDELHTISSLSGFEALVRGLKVYCYGLPFYAGWGLTIDRHVCERRNNRIDLKQLTYVTLIEYPNYNLAQTTEMDVPLVNPEDVIHYIDEHRSKVRTHSNVFRNLFAKTLRCLRFWKK</sequence>
<name>A0A6G8S7Y4_9GAMM</name>
<reference evidence="1 2" key="1">
    <citation type="submission" date="2020-03" db="EMBL/GenBank/DDBJ databases">
        <authorList>
            <person name="Zhu W."/>
        </authorList>
    </citation>
    <scope>NUCLEOTIDE SEQUENCE [LARGE SCALE GENOMIC DNA]</scope>
    <source>
        <strain evidence="1 2">185</strain>
    </source>
</reference>
<dbReference type="RefSeq" id="WP_166327234.1">
    <property type="nucleotide sequence ID" value="NZ_CP049916.1"/>
</dbReference>
<dbReference type="AlphaFoldDB" id="A0A6G8S7Y4"/>
<dbReference type="GO" id="GO:0000271">
    <property type="term" value="P:polysaccharide biosynthetic process"/>
    <property type="evidence" value="ECO:0007669"/>
    <property type="project" value="InterPro"/>
</dbReference>
<dbReference type="CDD" id="cd16439">
    <property type="entry name" value="beta_Kdo_transferase_KpsC_2"/>
    <property type="match status" value="1"/>
</dbReference>
<dbReference type="KEGG" id="alj:G8D99_14920"/>
<dbReference type="EMBL" id="CP049916">
    <property type="protein sequence ID" value="QIO10168.1"/>
    <property type="molecule type" value="Genomic_DNA"/>
</dbReference>
<gene>
    <name evidence="1" type="ORF">G8D99_14920</name>
</gene>
<proteinExistence type="predicted"/>
<keyword evidence="2" id="KW-1185">Reference proteome</keyword>
<accession>A0A6G8S7Y4</accession>
<dbReference type="CDD" id="cd16440">
    <property type="entry name" value="beta_Kdo_transferase_KpsC_1"/>
    <property type="match status" value="1"/>
</dbReference>
<organism evidence="1 2">
    <name type="scientific">Acinetobacter lanii</name>
    <dbReference type="NCBI Taxonomy" id="2715163"/>
    <lineage>
        <taxon>Bacteria</taxon>
        <taxon>Pseudomonadati</taxon>
        <taxon>Pseudomonadota</taxon>
        <taxon>Gammaproteobacteria</taxon>
        <taxon>Moraxellales</taxon>
        <taxon>Moraxellaceae</taxon>
        <taxon>Acinetobacter</taxon>
    </lineage>
</organism>
<dbReference type="GO" id="GO:0015774">
    <property type="term" value="P:polysaccharide transport"/>
    <property type="evidence" value="ECO:0007669"/>
    <property type="project" value="InterPro"/>
</dbReference>